<dbReference type="Proteomes" id="UP001066276">
    <property type="component" value="Chromosome 11"/>
</dbReference>
<evidence type="ECO:0000313" key="3">
    <source>
        <dbReference type="Proteomes" id="UP001066276"/>
    </source>
</evidence>
<comment type="caution">
    <text evidence="2">The sequence shown here is derived from an EMBL/GenBank/DDBJ whole genome shotgun (WGS) entry which is preliminary data.</text>
</comment>
<organism evidence="2 3">
    <name type="scientific">Pleurodeles waltl</name>
    <name type="common">Iberian ribbed newt</name>
    <dbReference type="NCBI Taxonomy" id="8319"/>
    <lineage>
        <taxon>Eukaryota</taxon>
        <taxon>Metazoa</taxon>
        <taxon>Chordata</taxon>
        <taxon>Craniata</taxon>
        <taxon>Vertebrata</taxon>
        <taxon>Euteleostomi</taxon>
        <taxon>Amphibia</taxon>
        <taxon>Batrachia</taxon>
        <taxon>Caudata</taxon>
        <taxon>Salamandroidea</taxon>
        <taxon>Salamandridae</taxon>
        <taxon>Pleurodelinae</taxon>
        <taxon>Pleurodeles</taxon>
    </lineage>
</organism>
<name>A0AAV7L9M7_PLEWA</name>
<keyword evidence="3" id="KW-1185">Reference proteome</keyword>
<gene>
    <name evidence="2" type="ORF">NDU88_000776</name>
</gene>
<dbReference type="AlphaFoldDB" id="A0AAV7L9M7"/>
<dbReference type="EMBL" id="JANPWB010000015">
    <property type="protein sequence ID" value="KAJ1087609.1"/>
    <property type="molecule type" value="Genomic_DNA"/>
</dbReference>
<protein>
    <submittedName>
        <fullName evidence="2">Uncharacterized protein</fullName>
    </submittedName>
</protein>
<evidence type="ECO:0000313" key="2">
    <source>
        <dbReference type="EMBL" id="KAJ1087609.1"/>
    </source>
</evidence>
<feature type="region of interest" description="Disordered" evidence="1">
    <location>
        <begin position="17"/>
        <end position="68"/>
    </location>
</feature>
<reference evidence="2" key="1">
    <citation type="journal article" date="2022" name="bioRxiv">
        <title>Sequencing and chromosome-scale assembly of the giantPleurodeles waltlgenome.</title>
        <authorList>
            <person name="Brown T."/>
            <person name="Elewa A."/>
            <person name="Iarovenko S."/>
            <person name="Subramanian E."/>
            <person name="Araus A.J."/>
            <person name="Petzold A."/>
            <person name="Susuki M."/>
            <person name="Suzuki K.-i.T."/>
            <person name="Hayashi T."/>
            <person name="Toyoda A."/>
            <person name="Oliveira C."/>
            <person name="Osipova E."/>
            <person name="Leigh N.D."/>
            <person name="Simon A."/>
            <person name="Yun M.H."/>
        </authorList>
    </citation>
    <scope>NUCLEOTIDE SEQUENCE</scope>
    <source>
        <strain evidence="2">20211129_DDA</strain>
        <tissue evidence="2">Liver</tissue>
    </source>
</reference>
<proteinExistence type="predicted"/>
<accession>A0AAV7L9M7</accession>
<sequence>MPWAWGQGKQILRLRKGSGTTPHIGSAPPQGPPGPGGGGHNLDRTHGLQGQDPKLQPGNMSLSLSPYFLPAAPAPDPGARVPPGLGGDAPEAGVCSCLGRAPCSALQPGGMLHSALSMRSATTNVRGRSSDFLLLEAKERALQAL</sequence>
<evidence type="ECO:0000256" key="1">
    <source>
        <dbReference type="SAM" id="MobiDB-lite"/>
    </source>
</evidence>